<evidence type="ECO:0000256" key="3">
    <source>
        <dbReference type="SAM" id="Phobius"/>
    </source>
</evidence>
<dbReference type="RefSeq" id="WP_008602084.1">
    <property type="nucleotide sequence ID" value="NZ_AMRV01000005.1"/>
</dbReference>
<comment type="catalytic activity">
    <reaction evidence="2">
        <text>2 GTP = 3',3'-c-di-GMP + 2 diphosphate</text>
        <dbReference type="Rhea" id="RHEA:24898"/>
        <dbReference type="ChEBI" id="CHEBI:33019"/>
        <dbReference type="ChEBI" id="CHEBI:37565"/>
        <dbReference type="ChEBI" id="CHEBI:58805"/>
        <dbReference type="EC" id="2.7.7.65"/>
    </reaction>
</comment>
<dbReference type="InterPro" id="IPR000160">
    <property type="entry name" value="GGDEF_dom"/>
</dbReference>
<dbReference type="PROSITE" id="PS50887">
    <property type="entry name" value="GGDEF"/>
    <property type="match status" value="1"/>
</dbReference>
<dbReference type="NCBIfam" id="TIGR00254">
    <property type="entry name" value="GGDEF"/>
    <property type="match status" value="1"/>
</dbReference>
<feature type="transmembrane region" description="Helical" evidence="3">
    <location>
        <begin position="60"/>
        <end position="82"/>
    </location>
</feature>
<proteinExistence type="predicted"/>
<feature type="transmembrane region" description="Helical" evidence="3">
    <location>
        <begin position="117"/>
        <end position="137"/>
    </location>
</feature>
<name>M2U433_9SPHN</name>
<dbReference type="Pfam" id="PF00990">
    <property type="entry name" value="GGDEF"/>
    <property type="match status" value="1"/>
</dbReference>
<sequence>MSDAIFFWLAPTVLLIFAAAFALVAYQQDGYAPEARWASLGFFIGLVSLLIDTLRAPSDLVLMATATALHWPALAAIAQAFLVRHGRGLPLRPLAAVYVIGLAVLFHSSFIDRSPNLGVANANLIGAAIQFLALPVLARKRGTLLDTLIFGTFLFAALCYSLRAALFLPQDVAVIETGQGFWSLYNLTFYLTTGLVSLMNAVLLLIAIGSDLIHRHYQAAETDILTGLPNRRAFERWIDAARDGETEYGAVIMIDLDHFKRVNDTCGHDTGDAVLGQAAGVLSQALGGRGNLARIGGEEFAVLVFAATLEAGLHIAEDLRAAISRERFAGVSWNITGSFGVAGVSQRRIRAALRHADRAVYCAKEGGRDRVVPARPDLGIARYEAVAAE</sequence>
<feature type="transmembrane region" description="Helical" evidence="3">
    <location>
        <begin position="187"/>
        <end position="208"/>
    </location>
</feature>
<feature type="domain" description="GGDEF" evidence="4">
    <location>
        <begin position="247"/>
        <end position="376"/>
    </location>
</feature>
<dbReference type="GO" id="GO:0005886">
    <property type="term" value="C:plasma membrane"/>
    <property type="evidence" value="ECO:0007669"/>
    <property type="project" value="TreeGrafter"/>
</dbReference>
<dbReference type="SUPFAM" id="SSF55073">
    <property type="entry name" value="Nucleotide cyclase"/>
    <property type="match status" value="1"/>
</dbReference>
<keyword evidence="3" id="KW-0472">Membrane</keyword>
<dbReference type="GO" id="GO:0052621">
    <property type="term" value="F:diguanylate cyclase activity"/>
    <property type="evidence" value="ECO:0007669"/>
    <property type="project" value="UniProtKB-EC"/>
</dbReference>
<comment type="caution">
    <text evidence="5">The sequence shown here is derived from an EMBL/GenBank/DDBJ whole genome shotgun (WGS) entry which is preliminary data.</text>
</comment>
<organism evidence="5 6">
    <name type="scientific">Pacificimonas flava</name>
    <dbReference type="NCBI Taxonomy" id="1234595"/>
    <lineage>
        <taxon>Bacteria</taxon>
        <taxon>Pseudomonadati</taxon>
        <taxon>Pseudomonadota</taxon>
        <taxon>Alphaproteobacteria</taxon>
        <taxon>Sphingomonadales</taxon>
        <taxon>Sphingosinicellaceae</taxon>
        <taxon>Pacificimonas</taxon>
    </lineage>
</organism>
<feature type="transmembrane region" description="Helical" evidence="3">
    <location>
        <begin position="94"/>
        <end position="111"/>
    </location>
</feature>
<dbReference type="EC" id="2.7.7.65" evidence="1"/>
<dbReference type="PANTHER" id="PTHR45138:SF9">
    <property type="entry name" value="DIGUANYLATE CYCLASE DGCM-RELATED"/>
    <property type="match status" value="1"/>
</dbReference>
<dbReference type="InterPro" id="IPR043128">
    <property type="entry name" value="Rev_trsase/Diguanyl_cyclase"/>
</dbReference>
<dbReference type="AlphaFoldDB" id="M2U433"/>
<keyword evidence="6" id="KW-1185">Reference proteome</keyword>
<evidence type="ECO:0000256" key="1">
    <source>
        <dbReference type="ARBA" id="ARBA00012528"/>
    </source>
</evidence>
<feature type="transmembrane region" description="Helical" evidence="3">
    <location>
        <begin position="144"/>
        <end position="167"/>
    </location>
</feature>
<keyword evidence="3" id="KW-1133">Transmembrane helix</keyword>
<dbReference type="OrthoDB" id="384661at2"/>
<dbReference type="InterPro" id="IPR050469">
    <property type="entry name" value="Diguanylate_Cyclase"/>
</dbReference>
<evidence type="ECO:0000313" key="5">
    <source>
        <dbReference type="EMBL" id="EMD82787.1"/>
    </source>
</evidence>
<dbReference type="SMART" id="SM00267">
    <property type="entry name" value="GGDEF"/>
    <property type="match status" value="1"/>
</dbReference>
<dbReference type="FunFam" id="3.30.70.270:FF:000001">
    <property type="entry name" value="Diguanylate cyclase domain protein"/>
    <property type="match status" value="1"/>
</dbReference>
<dbReference type="PANTHER" id="PTHR45138">
    <property type="entry name" value="REGULATORY COMPONENTS OF SENSORY TRANSDUCTION SYSTEM"/>
    <property type="match status" value="1"/>
</dbReference>
<keyword evidence="3" id="KW-0812">Transmembrane</keyword>
<protein>
    <recommendedName>
        <fullName evidence="1">diguanylate cyclase</fullName>
        <ecNumber evidence="1">2.7.7.65</ecNumber>
    </recommendedName>
</protein>
<dbReference type="GO" id="GO:0043709">
    <property type="term" value="P:cell adhesion involved in single-species biofilm formation"/>
    <property type="evidence" value="ECO:0007669"/>
    <property type="project" value="TreeGrafter"/>
</dbReference>
<dbReference type="CDD" id="cd01949">
    <property type="entry name" value="GGDEF"/>
    <property type="match status" value="1"/>
</dbReference>
<gene>
    <name evidence="5" type="ORF">C725_1827</name>
</gene>
<evidence type="ECO:0000256" key="2">
    <source>
        <dbReference type="ARBA" id="ARBA00034247"/>
    </source>
</evidence>
<evidence type="ECO:0000259" key="4">
    <source>
        <dbReference type="PROSITE" id="PS50887"/>
    </source>
</evidence>
<accession>M2U433</accession>
<reference evidence="5 6" key="1">
    <citation type="journal article" date="2013" name="Genome Announc.">
        <title>Draft Genome Sequence of Strain JLT2015T, Belonging to the Family Sphingomonadaceae of the Alphaproteobacteria.</title>
        <authorList>
            <person name="Tang K."/>
            <person name="Liu K."/>
            <person name="Li S."/>
            <person name="Jiao N."/>
        </authorList>
    </citation>
    <scope>NUCLEOTIDE SEQUENCE [LARGE SCALE GENOMIC DNA]</scope>
    <source>
        <strain evidence="5 6">JLT2015</strain>
    </source>
</reference>
<feature type="transmembrane region" description="Helical" evidence="3">
    <location>
        <begin position="37"/>
        <end position="54"/>
    </location>
</feature>
<dbReference type="InterPro" id="IPR029787">
    <property type="entry name" value="Nucleotide_cyclase"/>
</dbReference>
<dbReference type="EMBL" id="AMRV01000005">
    <property type="protein sequence ID" value="EMD82787.1"/>
    <property type="molecule type" value="Genomic_DNA"/>
</dbReference>
<evidence type="ECO:0000313" key="6">
    <source>
        <dbReference type="Proteomes" id="UP000011717"/>
    </source>
</evidence>
<feature type="transmembrane region" description="Helical" evidence="3">
    <location>
        <begin position="6"/>
        <end position="25"/>
    </location>
</feature>
<dbReference type="Proteomes" id="UP000011717">
    <property type="component" value="Unassembled WGS sequence"/>
</dbReference>
<dbReference type="Gene3D" id="3.30.70.270">
    <property type="match status" value="1"/>
</dbReference>
<dbReference type="GO" id="GO:1902201">
    <property type="term" value="P:negative regulation of bacterial-type flagellum-dependent cell motility"/>
    <property type="evidence" value="ECO:0007669"/>
    <property type="project" value="TreeGrafter"/>
</dbReference>